<dbReference type="Proteomes" id="UP001139353">
    <property type="component" value="Unassembled WGS sequence"/>
</dbReference>
<dbReference type="GO" id="GO:0008311">
    <property type="term" value="F:double-stranded DNA 3'-5' DNA exonuclease activity"/>
    <property type="evidence" value="ECO:0007669"/>
    <property type="project" value="UniProtKB-EC"/>
</dbReference>
<keyword evidence="4 6" id="KW-0460">Magnesium</keyword>
<dbReference type="NCBIfam" id="TIGR00195">
    <property type="entry name" value="exoDNase_III"/>
    <property type="match status" value="1"/>
</dbReference>
<feature type="binding site" evidence="6">
    <location>
        <position position="261"/>
    </location>
    <ligand>
        <name>Mg(2+)</name>
        <dbReference type="ChEBI" id="CHEBI:18420"/>
        <label>1</label>
    </ligand>
</feature>
<evidence type="ECO:0000313" key="10">
    <source>
        <dbReference type="Proteomes" id="UP001139353"/>
    </source>
</evidence>
<dbReference type="AlphaFoldDB" id="A0A9X1YM80"/>
<feature type="site" description="Interaction with DNA substrate" evidence="7">
    <location>
        <position position="262"/>
    </location>
</feature>
<evidence type="ECO:0000256" key="3">
    <source>
        <dbReference type="ARBA" id="ARBA00022801"/>
    </source>
</evidence>
<reference evidence="9" key="1">
    <citation type="submission" date="2021-11" db="EMBL/GenBank/DDBJ databases">
        <title>BS-T2-15 a new species belonging to the Comamonadaceae family isolated from the soil of a French oak forest.</title>
        <authorList>
            <person name="Mieszkin S."/>
            <person name="Alain K."/>
        </authorList>
    </citation>
    <scope>NUCLEOTIDE SEQUENCE</scope>
    <source>
        <strain evidence="9">BS-T2-15</strain>
    </source>
</reference>
<dbReference type="RefSeq" id="WP_275684752.1">
    <property type="nucleotide sequence ID" value="NZ_JAJLJH010000010.1"/>
</dbReference>
<dbReference type="EMBL" id="JAJLJH010000010">
    <property type="protein sequence ID" value="MCK9688703.1"/>
    <property type="molecule type" value="Genomic_DNA"/>
</dbReference>
<organism evidence="9 10">
    <name type="scientific">Scleromatobacter humisilvae</name>
    <dbReference type="NCBI Taxonomy" id="2897159"/>
    <lineage>
        <taxon>Bacteria</taxon>
        <taxon>Pseudomonadati</taxon>
        <taxon>Pseudomonadota</taxon>
        <taxon>Betaproteobacteria</taxon>
        <taxon>Burkholderiales</taxon>
        <taxon>Sphaerotilaceae</taxon>
        <taxon>Scleromatobacter</taxon>
    </lineage>
</organism>
<comment type="cofactor">
    <cofactor evidence="6">
        <name>Mg(2+)</name>
        <dbReference type="ChEBI" id="CHEBI:18420"/>
    </cofactor>
    <cofactor evidence="6">
        <name>Mn(2+)</name>
        <dbReference type="ChEBI" id="CHEBI:29035"/>
    </cofactor>
    <text evidence="6">Probably binds two magnesium or manganese ions per subunit.</text>
</comment>
<evidence type="ECO:0000313" key="9">
    <source>
        <dbReference type="EMBL" id="MCK9688703.1"/>
    </source>
</evidence>
<dbReference type="GO" id="GO:0006284">
    <property type="term" value="P:base-excision repair"/>
    <property type="evidence" value="ECO:0007669"/>
    <property type="project" value="TreeGrafter"/>
</dbReference>
<keyword evidence="2 6" id="KW-0479">Metal-binding</keyword>
<dbReference type="PANTHER" id="PTHR22748">
    <property type="entry name" value="AP ENDONUCLEASE"/>
    <property type="match status" value="1"/>
</dbReference>
<feature type="site" description="Transition state stabilizer" evidence="7">
    <location>
        <position position="166"/>
    </location>
</feature>
<accession>A0A9X1YM80</accession>
<dbReference type="Pfam" id="PF03372">
    <property type="entry name" value="Exo_endo_phos"/>
    <property type="match status" value="1"/>
</dbReference>
<evidence type="ECO:0000256" key="2">
    <source>
        <dbReference type="ARBA" id="ARBA00022723"/>
    </source>
</evidence>
<feature type="site" description="Important for catalytic activity" evidence="7">
    <location>
        <position position="236"/>
    </location>
</feature>
<dbReference type="PROSITE" id="PS51435">
    <property type="entry name" value="AP_NUCLEASE_F1_4"/>
    <property type="match status" value="1"/>
</dbReference>
<feature type="binding site" evidence="6">
    <location>
        <position position="164"/>
    </location>
    <ligand>
        <name>Mg(2+)</name>
        <dbReference type="ChEBI" id="CHEBI:18420"/>
        <label>1</label>
    </ligand>
</feature>
<feature type="active site" description="Proton donor/acceptor" evidence="5">
    <location>
        <position position="164"/>
    </location>
</feature>
<dbReference type="InterPro" id="IPR036691">
    <property type="entry name" value="Endo/exonu/phosph_ase_sf"/>
</dbReference>
<feature type="binding site" evidence="6">
    <location>
        <position position="41"/>
    </location>
    <ligand>
        <name>Mg(2+)</name>
        <dbReference type="ChEBI" id="CHEBI:18420"/>
        <label>1</label>
    </ligand>
</feature>
<feature type="active site" description="Proton acceptor" evidence="5">
    <location>
        <position position="262"/>
    </location>
</feature>
<keyword evidence="10" id="KW-1185">Reference proteome</keyword>
<dbReference type="InterPro" id="IPR005135">
    <property type="entry name" value="Endo/exonuclease/phosphatase"/>
</dbReference>
<proteinExistence type="inferred from homology"/>
<sequence>MEVALGFRLVTLNLNGIRSAHNKGFLAWAETMKADCMGVQEVKAQHEHVHETFDTLDGMAGRFHYAVKKGYSGVGLYSRVAPTEVVTGFGDAQFDEEGRYVEFRFDKPSDGLKHPFDKLSIISCYFPSGSSGEERQAAKFRFLDLIYPHLMALKGQREFILVGDINIAHKPIDLKNWKGNQKNSGFLPEEREWMTKLLTDGGLVDVFRALNDKEEQYTWWSNRGQAWAKNVGWRLDYHLATPGVAALARKEHIHIDSRFSDHAPLTIDYDFTL</sequence>
<evidence type="ECO:0000256" key="1">
    <source>
        <dbReference type="ARBA" id="ARBA00007092"/>
    </source>
</evidence>
<feature type="domain" description="Endonuclease/exonuclease/phosphatase" evidence="8">
    <location>
        <begin position="10"/>
        <end position="262"/>
    </location>
</feature>
<feature type="binding site" evidence="6">
    <location>
        <position position="166"/>
    </location>
    <ligand>
        <name>Mg(2+)</name>
        <dbReference type="ChEBI" id="CHEBI:18420"/>
        <label>1</label>
    </ligand>
</feature>
<evidence type="ECO:0000256" key="5">
    <source>
        <dbReference type="PIRSR" id="PIRSR604808-1"/>
    </source>
</evidence>
<keyword evidence="3 9" id="KW-0378">Hydrolase</keyword>
<evidence type="ECO:0000259" key="8">
    <source>
        <dbReference type="Pfam" id="PF03372"/>
    </source>
</evidence>
<dbReference type="EC" id="3.1.11.2" evidence="9"/>
<dbReference type="Gene3D" id="3.60.10.10">
    <property type="entry name" value="Endonuclease/exonuclease/phosphatase"/>
    <property type="match status" value="1"/>
</dbReference>
<comment type="similarity">
    <text evidence="1">Belongs to the DNA repair enzymes AP/ExoA family.</text>
</comment>
<dbReference type="GO" id="GO:0046872">
    <property type="term" value="F:metal ion binding"/>
    <property type="evidence" value="ECO:0007669"/>
    <property type="project" value="UniProtKB-KW"/>
</dbReference>
<dbReference type="NCBIfam" id="TIGR00633">
    <property type="entry name" value="xth"/>
    <property type="match status" value="1"/>
</dbReference>
<evidence type="ECO:0000256" key="6">
    <source>
        <dbReference type="PIRSR" id="PIRSR604808-2"/>
    </source>
</evidence>
<protein>
    <submittedName>
        <fullName evidence="9">Exodeoxyribonuclease III</fullName>
        <ecNumber evidence="9">3.1.11.2</ecNumber>
    </submittedName>
</protein>
<evidence type="ECO:0000256" key="4">
    <source>
        <dbReference type="ARBA" id="ARBA00022842"/>
    </source>
</evidence>
<dbReference type="GO" id="GO:0008081">
    <property type="term" value="F:phosphoric diester hydrolase activity"/>
    <property type="evidence" value="ECO:0007669"/>
    <property type="project" value="TreeGrafter"/>
</dbReference>
<feature type="binding site" evidence="6">
    <location>
        <position position="13"/>
    </location>
    <ligand>
        <name>Mg(2+)</name>
        <dbReference type="ChEBI" id="CHEBI:18420"/>
        <label>1</label>
    </ligand>
</feature>
<feature type="active site" evidence="5">
    <location>
        <position position="125"/>
    </location>
</feature>
<evidence type="ECO:0000256" key="7">
    <source>
        <dbReference type="PIRSR" id="PIRSR604808-3"/>
    </source>
</evidence>
<dbReference type="CDD" id="cd10281">
    <property type="entry name" value="Nape_like_AP-endo"/>
    <property type="match status" value="1"/>
</dbReference>
<gene>
    <name evidence="9" type="primary">xth</name>
    <name evidence="9" type="ORF">LPC04_23575</name>
</gene>
<dbReference type="GO" id="GO:0003906">
    <property type="term" value="F:DNA-(apurinic or apyrimidinic site) endonuclease activity"/>
    <property type="evidence" value="ECO:0007669"/>
    <property type="project" value="TreeGrafter"/>
</dbReference>
<comment type="caution">
    <text evidence="9">The sequence shown here is derived from an EMBL/GenBank/DDBJ whole genome shotgun (WGS) entry which is preliminary data.</text>
</comment>
<name>A0A9X1YM80_9BURK</name>
<dbReference type="PANTHER" id="PTHR22748:SF6">
    <property type="entry name" value="DNA-(APURINIC OR APYRIMIDINIC SITE) ENDONUCLEASE"/>
    <property type="match status" value="1"/>
</dbReference>
<feature type="binding site" evidence="6">
    <location>
        <position position="262"/>
    </location>
    <ligand>
        <name>Mg(2+)</name>
        <dbReference type="ChEBI" id="CHEBI:18420"/>
        <label>1</label>
    </ligand>
</feature>
<dbReference type="SUPFAM" id="SSF56219">
    <property type="entry name" value="DNase I-like"/>
    <property type="match status" value="1"/>
</dbReference>
<keyword evidence="6" id="KW-0464">Manganese</keyword>
<dbReference type="InterPro" id="IPR004808">
    <property type="entry name" value="AP_endonuc_1"/>
</dbReference>